<dbReference type="Gene3D" id="1.10.10.10">
    <property type="entry name" value="Winged helix-like DNA-binding domain superfamily/Winged helix DNA-binding domain"/>
    <property type="match status" value="1"/>
</dbReference>
<sequence length="225" mass="23297">MSQIDTAASGLTSQYAAQVAGDLENNLKEQERISEEIAALQEQLAALQQDHAVLVNVQQALGVAAAPRTPAAEPAAVAVPAPRKKTATATGGGRGKRTPAKKSATPARKASAKKAATGKAGDKAKGKAEDTTAGSAPARPTLVEIVRAHLAAQSEPRSAAEIATELDRQHPERTVKTTVVRTTLEGLVAKNQAQRSKQGTSVFYTTAEPSEPASAPEPSEEQQPA</sequence>
<evidence type="ECO:0000313" key="3">
    <source>
        <dbReference type="EMBL" id="GHE79451.1"/>
    </source>
</evidence>
<feature type="region of interest" description="Disordered" evidence="2">
    <location>
        <begin position="72"/>
        <end position="136"/>
    </location>
</feature>
<evidence type="ECO:0000256" key="2">
    <source>
        <dbReference type="SAM" id="MobiDB-lite"/>
    </source>
</evidence>
<feature type="compositionally biased region" description="Low complexity" evidence="2">
    <location>
        <begin position="72"/>
        <end position="81"/>
    </location>
</feature>
<keyword evidence="4" id="KW-1185">Reference proteome</keyword>
<comment type="caution">
    <text evidence="3">The sequence shown here is derived from an EMBL/GenBank/DDBJ whole genome shotgun (WGS) entry which is preliminary data.</text>
</comment>
<evidence type="ECO:0000313" key="4">
    <source>
        <dbReference type="Proteomes" id="UP000641386"/>
    </source>
</evidence>
<gene>
    <name evidence="3" type="ORF">GCM10014715_38310</name>
</gene>
<feature type="compositionally biased region" description="Basic and acidic residues" evidence="2">
    <location>
        <begin position="120"/>
        <end position="130"/>
    </location>
</feature>
<feature type="coiled-coil region" evidence="1">
    <location>
        <begin position="23"/>
        <end position="57"/>
    </location>
</feature>
<accession>A0A919A026</accession>
<evidence type="ECO:0008006" key="5">
    <source>
        <dbReference type="Google" id="ProtNLM"/>
    </source>
</evidence>
<feature type="compositionally biased region" description="Low complexity" evidence="2">
    <location>
        <begin position="101"/>
        <end position="119"/>
    </location>
</feature>
<keyword evidence="1" id="KW-0175">Coiled coil</keyword>
<name>A0A919A026_9ACTN</name>
<protein>
    <recommendedName>
        <fullName evidence="5">Regulatory protein</fullName>
    </recommendedName>
</protein>
<evidence type="ECO:0000256" key="1">
    <source>
        <dbReference type="SAM" id="Coils"/>
    </source>
</evidence>
<dbReference type="EMBL" id="BNBC01000017">
    <property type="protein sequence ID" value="GHE79451.1"/>
    <property type="molecule type" value="Genomic_DNA"/>
</dbReference>
<feature type="region of interest" description="Disordered" evidence="2">
    <location>
        <begin position="187"/>
        <end position="225"/>
    </location>
</feature>
<dbReference type="AlphaFoldDB" id="A0A919A026"/>
<feature type="compositionally biased region" description="Low complexity" evidence="2">
    <location>
        <begin position="207"/>
        <end position="225"/>
    </location>
</feature>
<reference evidence="3" key="2">
    <citation type="submission" date="2020-09" db="EMBL/GenBank/DDBJ databases">
        <authorList>
            <person name="Sun Q."/>
            <person name="Ohkuma M."/>
        </authorList>
    </citation>
    <scope>NUCLEOTIDE SEQUENCE</scope>
    <source>
        <strain evidence="3">JCM 3302</strain>
    </source>
</reference>
<dbReference type="InterPro" id="IPR036388">
    <property type="entry name" value="WH-like_DNA-bd_sf"/>
</dbReference>
<proteinExistence type="predicted"/>
<organism evidence="3 4">
    <name type="scientific">Streptomyces spiralis</name>
    <dbReference type="NCBI Taxonomy" id="66376"/>
    <lineage>
        <taxon>Bacteria</taxon>
        <taxon>Bacillati</taxon>
        <taxon>Actinomycetota</taxon>
        <taxon>Actinomycetes</taxon>
        <taxon>Kitasatosporales</taxon>
        <taxon>Streptomycetaceae</taxon>
        <taxon>Streptomyces</taxon>
    </lineage>
</organism>
<feature type="compositionally biased region" description="Polar residues" evidence="2">
    <location>
        <begin position="191"/>
        <end position="204"/>
    </location>
</feature>
<dbReference type="Proteomes" id="UP000641386">
    <property type="component" value="Unassembled WGS sequence"/>
</dbReference>
<dbReference type="RefSeq" id="WP_189901829.1">
    <property type="nucleotide sequence ID" value="NZ_BNBC01000017.1"/>
</dbReference>
<reference evidence="3" key="1">
    <citation type="journal article" date="2014" name="Int. J. Syst. Evol. Microbiol.">
        <title>Complete genome sequence of Corynebacterium casei LMG S-19264T (=DSM 44701T), isolated from a smear-ripened cheese.</title>
        <authorList>
            <consortium name="US DOE Joint Genome Institute (JGI-PGF)"/>
            <person name="Walter F."/>
            <person name="Albersmeier A."/>
            <person name="Kalinowski J."/>
            <person name="Ruckert C."/>
        </authorList>
    </citation>
    <scope>NUCLEOTIDE SEQUENCE</scope>
    <source>
        <strain evidence="3">JCM 3302</strain>
    </source>
</reference>